<dbReference type="GO" id="GO:0030246">
    <property type="term" value="F:carbohydrate binding"/>
    <property type="evidence" value="ECO:0007669"/>
    <property type="project" value="InterPro"/>
</dbReference>
<dbReference type="KEGG" id="aef:GEV26_11100"/>
<dbReference type="RefSeq" id="WP_153653134.1">
    <property type="nucleotide sequence ID" value="NZ_CP045737.1"/>
</dbReference>
<organism evidence="3 4">
    <name type="scientific">Aeromicrobium yanjiei</name>
    <dbReference type="NCBI Taxonomy" id="2662028"/>
    <lineage>
        <taxon>Bacteria</taxon>
        <taxon>Bacillati</taxon>
        <taxon>Actinomycetota</taxon>
        <taxon>Actinomycetes</taxon>
        <taxon>Propionibacteriales</taxon>
        <taxon>Nocardioidaceae</taxon>
        <taxon>Aeromicrobium</taxon>
    </lineage>
</organism>
<dbReference type="InterPro" id="IPR013784">
    <property type="entry name" value="Carb-bd-like_fold"/>
</dbReference>
<dbReference type="EMBL" id="CP045737">
    <property type="protein sequence ID" value="QGG41869.1"/>
    <property type="molecule type" value="Genomic_DNA"/>
</dbReference>
<dbReference type="Gene3D" id="2.60.40.1120">
    <property type="entry name" value="Carboxypeptidase-like, regulatory domain"/>
    <property type="match status" value="1"/>
</dbReference>
<dbReference type="SUPFAM" id="SSF49452">
    <property type="entry name" value="Starch-binding domain-like"/>
    <property type="match status" value="1"/>
</dbReference>
<dbReference type="Proteomes" id="UP000392064">
    <property type="component" value="Chromosome"/>
</dbReference>
<keyword evidence="4" id="KW-1185">Reference proteome</keyword>
<protein>
    <recommendedName>
        <fullName evidence="5">Carboxypeptidase regulatory-like domain-containing protein</fullName>
    </recommendedName>
</protein>
<feature type="region of interest" description="Disordered" evidence="1">
    <location>
        <begin position="119"/>
        <end position="143"/>
    </location>
</feature>
<accession>A0A5Q2MJE6</accession>
<gene>
    <name evidence="3" type="ORF">GEV26_11100</name>
</gene>
<feature type="chain" id="PRO_5024390027" description="Carboxypeptidase regulatory-like domain-containing protein" evidence="2">
    <location>
        <begin position="28"/>
        <end position="639"/>
    </location>
</feature>
<evidence type="ECO:0000256" key="1">
    <source>
        <dbReference type="SAM" id="MobiDB-lite"/>
    </source>
</evidence>
<evidence type="ECO:0000313" key="3">
    <source>
        <dbReference type="EMBL" id="QGG41869.1"/>
    </source>
</evidence>
<reference evidence="3 4" key="1">
    <citation type="submission" date="2019-11" db="EMBL/GenBank/DDBJ databases">
        <authorList>
            <person name="Li J."/>
        </authorList>
    </citation>
    <scope>NUCLEOTIDE SEQUENCE [LARGE SCALE GENOMIC DNA]</scope>
    <source>
        <strain evidence="3 4">MF47</strain>
    </source>
</reference>
<dbReference type="AlphaFoldDB" id="A0A5Q2MJE6"/>
<evidence type="ECO:0000256" key="2">
    <source>
        <dbReference type="SAM" id="SignalP"/>
    </source>
</evidence>
<proteinExistence type="predicted"/>
<evidence type="ECO:0000313" key="4">
    <source>
        <dbReference type="Proteomes" id="UP000392064"/>
    </source>
</evidence>
<name>A0A5Q2MJE6_9ACTN</name>
<evidence type="ECO:0008006" key="5">
    <source>
        <dbReference type="Google" id="ProtNLM"/>
    </source>
</evidence>
<feature type="signal peptide" evidence="2">
    <location>
        <begin position="1"/>
        <end position="27"/>
    </location>
</feature>
<sequence length="639" mass="68333">MKHRIILLAPALTALVGGLLIASPAEAASNSATLKSKSIAISSKGTGKVAIQCRTKSTCKGKLRFLGSTKTTSYSVPGKKTTYEAVALNDSAAANPFNGESVNGEYKRKTGVTLRVAETSPKKKTHDHKVTTETRKSSQQITGTAAGVAGSTVSQLRVELLTVVRGGNTLVKKFDNDLSDGYAFTVPLGANNSPSATYRLRITGKDQDGIARAWFWRGADGKFTGGGRYINEATPIQATKNSNFDADFRYSSIAGAASDGTSITAVGQPRSFSGATVRRELDYVGCANVFGETKAKGGRYRIDFLPYNSTAGDKRYMISARRGSVDAWYGSTSERFGSCFDVQDYTYSRSNLIAVNGSGPAVRDASVSGNNNELYVDGKFSGFKPTAQGDRWLRLREKVPKVPILDAPVVAERQATSAGNGLFSNVPPGKYWVEIGRRTGCSDWYPSRYPNNSAYFKGADRSSEKWKAFRTLGSLSGGKNSGFEGIARNARPNPAGKAQEKKPAGYAGWMYRGVCGARGAGNYTTVNITGTGNTGADQRRISVTSAKGATVTGRVKRTGGRTNKEMMVRLSSTDGKRVIRTTITNGSGRFSVVGLPSGRWTISVNTDSWRGIGRTFNGKKAVTVSRGKSYSVGTLRFRG</sequence>
<keyword evidence="2" id="KW-0732">Signal</keyword>